<sequence length="427" mass="46618">MASLPAVSFQPSQRSQWAEGQPISELMSRALANPNLISLAAGFVDRESLPVEPTRLGFERMFANSLSAQTALQYGTTPGFPPLRTAILKQMQERGEADGVTIDQIVVTAGSNQLLHLVCESLLDPGDIVICASPTYLVFIGTLNNLGARSVGACCDEQGLTPDGVERTLQAIDDAGELSRVKAIYTVPYYDNPCGLTMPVGRRQALVEIAKRWSRENRIHLIEDAAYRELRYEGEDAPSMRTFDADGETVITAGTFSKSFSPGIRVGWGVLPKHLVAPVCNQKGNIDFGSPNFSQHLMAEVLQGGLFEPHVEKIRDAYRVKLHAMLEAADEFLAPLPGVRWDRPTGGLYVWLVLPPGIDCGPRGQLFDAAIAEGMFYVPGQYCFPTEGEPVRKNTIRLSFGVQSPEKIRRGMEALARAIGQVQDSAK</sequence>
<evidence type="ECO:0000313" key="7">
    <source>
        <dbReference type="Proteomes" id="UP000317648"/>
    </source>
</evidence>
<keyword evidence="7" id="KW-1185">Reference proteome</keyword>
<keyword evidence="4" id="KW-0663">Pyridoxal phosphate</keyword>
<organism evidence="6 7">
    <name type="scientific">Lignipirellula cremea</name>
    <dbReference type="NCBI Taxonomy" id="2528010"/>
    <lineage>
        <taxon>Bacteria</taxon>
        <taxon>Pseudomonadati</taxon>
        <taxon>Planctomycetota</taxon>
        <taxon>Planctomycetia</taxon>
        <taxon>Pirellulales</taxon>
        <taxon>Pirellulaceae</taxon>
        <taxon>Lignipirellula</taxon>
    </lineage>
</organism>
<dbReference type="EC" id="2.6.1.39" evidence="6"/>
<dbReference type="PANTHER" id="PTHR42790:SF19">
    <property type="entry name" value="KYNURENINE_ALPHA-AMINOADIPATE AMINOTRANSFERASE, MITOCHONDRIAL"/>
    <property type="match status" value="1"/>
</dbReference>
<name>A0A518E4R8_9BACT</name>
<evidence type="ECO:0000313" key="6">
    <source>
        <dbReference type="EMBL" id="QDU99068.1"/>
    </source>
</evidence>
<feature type="domain" description="Aminotransferase class I/classII large" evidence="5">
    <location>
        <begin position="60"/>
        <end position="415"/>
    </location>
</feature>
<dbReference type="Proteomes" id="UP000317648">
    <property type="component" value="Chromosome"/>
</dbReference>
<keyword evidence="2 6" id="KW-0032">Aminotransferase</keyword>
<proteinExistence type="predicted"/>
<dbReference type="GO" id="GO:0047536">
    <property type="term" value="F:2-aminoadipate transaminase activity"/>
    <property type="evidence" value="ECO:0007669"/>
    <property type="project" value="UniProtKB-EC"/>
</dbReference>
<keyword evidence="3 6" id="KW-0808">Transferase</keyword>
<dbReference type="Gene3D" id="3.90.1150.10">
    <property type="entry name" value="Aspartate Aminotransferase, domain 1"/>
    <property type="match status" value="1"/>
</dbReference>
<protein>
    <submittedName>
        <fullName evidence="6">2-aminoadipate transaminase</fullName>
        <ecNumber evidence="6">2.6.1.39</ecNumber>
    </submittedName>
</protein>
<evidence type="ECO:0000259" key="5">
    <source>
        <dbReference type="Pfam" id="PF00155"/>
    </source>
</evidence>
<dbReference type="RefSeq" id="WP_197442819.1">
    <property type="nucleotide sequence ID" value="NZ_CP036433.1"/>
</dbReference>
<dbReference type="KEGG" id="lcre:Pla8534_69790"/>
<dbReference type="EMBL" id="CP036433">
    <property type="protein sequence ID" value="QDU99068.1"/>
    <property type="molecule type" value="Genomic_DNA"/>
</dbReference>
<gene>
    <name evidence="6" type="primary">lysN</name>
    <name evidence="6" type="ORF">Pla8534_69790</name>
</gene>
<accession>A0A518E4R8</accession>
<dbReference type="AlphaFoldDB" id="A0A518E4R8"/>
<dbReference type="Pfam" id="PF00155">
    <property type="entry name" value="Aminotran_1_2"/>
    <property type="match status" value="1"/>
</dbReference>
<dbReference type="InterPro" id="IPR015421">
    <property type="entry name" value="PyrdxlP-dep_Trfase_major"/>
</dbReference>
<dbReference type="GO" id="GO:1901605">
    <property type="term" value="P:alpha-amino acid metabolic process"/>
    <property type="evidence" value="ECO:0007669"/>
    <property type="project" value="TreeGrafter"/>
</dbReference>
<evidence type="ECO:0000256" key="1">
    <source>
        <dbReference type="ARBA" id="ARBA00001933"/>
    </source>
</evidence>
<comment type="cofactor">
    <cofactor evidence="1">
        <name>pyridoxal 5'-phosphate</name>
        <dbReference type="ChEBI" id="CHEBI:597326"/>
    </cofactor>
</comment>
<dbReference type="SUPFAM" id="SSF53383">
    <property type="entry name" value="PLP-dependent transferases"/>
    <property type="match status" value="1"/>
</dbReference>
<evidence type="ECO:0000256" key="2">
    <source>
        <dbReference type="ARBA" id="ARBA00022576"/>
    </source>
</evidence>
<dbReference type="InterPro" id="IPR004839">
    <property type="entry name" value="Aminotransferase_I/II_large"/>
</dbReference>
<dbReference type="InterPro" id="IPR015422">
    <property type="entry name" value="PyrdxlP-dep_Trfase_small"/>
</dbReference>
<evidence type="ECO:0000256" key="3">
    <source>
        <dbReference type="ARBA" id="ARBA00022679"/>
    </source>
</evidence>
<dbReference type="InterPro" id="IPR050859">
    <property type="entry name" value="Class-I_PLP-dep_aminotransf"/>
</dbReference>
<dbReference type="InterPro" id="IPR015424">
    <property type="entry name" value="PyrdxlP-dep_Trfase"/>
</dbReference>
<dbReference type="CDD" id="cd00609">
    <property type="entry name" value="AAT_like"/>
    <property type="match status" value="1"/>
</dbReference>
<dbReference type="Gene3D" id="3.40.640.10">
    <property type="entry name" value="Type I PLP-dependent aspartate aminotransferase-like (Major domain)"/>
    <property type="match status" value="1"/>
</dbReference>
<evidence type="ECO:0000256" key="4">
    <source>
        <dbReference type="ARBA" id="ARBA00022898"/>
    </source>
</evidence>
<reference evidence="6 7" key="1">
    <citation type="submission" date="2019-02" db="EMBL/GenBank/DDBJ databases">
        <title>Deep-cultivation of Planctomycetes and their phenomic and genomic characterization uncovers novel biology.</title>
        <authorList>
            <person name="Wiegand S."/>
            <person name="Jogler M."/>
            <person name="Boedeker C."/>
            <person name="Pinto D."/>
            <person name="Vollmers J."/>
            <person name="Rivas-Marin E."/>
            <person name="Kohn T."/>
            <person name="Peeters S.H."/>
            <person name="Heuer A."/>
            <person name="Rast P."/>
            <person name="Oberbeckmann S."/>
            <person name="Bunk B."/>
            <person name="Jeske O."/>
            <person name="Meyerdierks A."/>
            <person name="Storesund J.E."/>
            <person name="Kallscheuer N."/>
            <person name="Luecker S."/>
            <person name="Lage O.M."/>
            <person name="Pohl T."/>
            <person name="Merkel B.J."/>
            <person name="Hornburger P."/>
            <person name="Mueller R.-W."/>
            <person name="Bruemmer F."/>
            <person name="Labrenz M."/>
            <person name="Spormann A.M."/>
            <person name="Op den Camp H."/>
            <person name="Overmann J."/>
            <person name="Amann R."/>
            <person name="Jetten M.S.M."/>
            <person name="Mascher T."/>
            <person name="Medema M.H."/>
            <person name="Devos D.P."/>
            <person name="Kaster A.-K."/>
            <person name="Ovreas L."/>
            <person name="Rohde M."/>
            <person name="Galperin M.Y."/>
            <person name="Jogler C."/>
        </authorList>
    </citation>
    <scope>NUCLEOTIDE SEQUENCE [LARGE SCALE GENOMIC DNA]</scope>
    <source>
        <strain evidence="6 7">Pla85_3_4</strain>
    </source>
</reference>
<dbReference type="PANTHER" id="PTHR42790">
    <property type="entry name" value="AMINOTRANSFERASE"/>
    <property type="match status" value="1"/>
</dbReference>
<dbReference type="GO" id="GO:0030170">
    <property type="term" value="F:pyridoxal phosphate binding"/>
    <property type="evidence" value="ECO:0007669"/>
    <property type="project" value="InterPro"/>
</dbReference>